<feature type="compositionally biased region" description="Acidic residues" evidence="5">
    <location>
        <begin position="1375"/>
        <end position="1385"/>
    </location>
</feature>
<feature type="coiled-coil region" evidence="4">
    <location>
        <begin position="1117"/>
        <end position="1169"/>
    </location>
</feature>
<reference evidence="6" key="1">
    <citation type="submission" date="2021-05" db="EMBL/GenBank/DDBJ databases">
        <authorList>
            <person name="Alioto T."/>
            <person name="Alioto T."/>
            <person name="Gomez Garrido J."/>
        </authorList>
    </citation>
    <scope>NUCLEOTIDE SEQUENCE</scope>
</reference>
<feature type="region of interest" description="Disordered" evidence="5">
    <location>
        <begin position="1242"/>
        <end position="1276"/>
    </location>
</feature>
<dbReference type="GO" id="GO:0045504">
    <property type="term" value="F:dynein heavy chain binding"/>
    <property type="evidence" value="ECO:0007669"/>
    <property type="project" value="TreeGrafter"/>
</dbReference>
<dbReference type="GO" id="GO:0045503">
    <property type="term" value="F:dynein light chain binding"/>
    <property type="evidence" value="ECO:0007669"/>
    <property type="project" value="TreeGrafter"/>
</dbReference>
<feature type="compositionally biased region" description="Acidic residues" evidence="5">
    <location>
        <begin position="1350"/>
        <end position="1361"/>
    </location>
</feature>
<evidence type="ECO:0000313" key="6">
    <source>
        <dbReference type="EMBL" id="CAG6792444.1"/>
    </source>
</evidence>
<dbReference type="PANTHER" id="PTHR12442">
    <property type="entry name" value="DYNEIN INTERMEDIATE CHAIN"/>
    <property type="match status" value="1"/>
</dbReference>
<keyword evidence="2" id="KW-0853">WD repeat</keyword>
<keyword evidence="4" id="KW-0175">Coiled coil</keyword>
<feature type="compositionally biased region" description="Acidic residues" evidence="5">
    <location>
        <begin position="1442"/>
        <end position="1456"/>
    </location>
</feature>
<dbReference type="SUPFAM" id="SSF50978">
    <property type="entry name" value="WD40 repeat-like"/>
    <property type="match status" value="1"/>
</dbReference>
<dbReference type="Gene3D" id="2.130.10.10">
    <property type="entry name" value="YVTN repeat-like/Quinoprotein amine dehydrogenase"/>
    <property type="match status" value="1"/>
</dbReference>
<organism evidence="6">
    <name type="scientific">Cacopsylla melanoneura</name>
    <dbReference type="NCBI Taxonomy" id="428564"/>
    <lineage>
        <taxon>Eukaryota</taxon>
        <taxon>Metazoa</taxon>
        <taxon>Ecdysozoa</taxon>
        <taxon>Arthropoda</taxon>
        <taxon>Hexapoda</taxon>
        <taxon>Insecta</taxon>
        <taxon>Pterygota</taxon>
        <taxon>Neoptera</taxon>
        <taxon>Paraneoptera</taxon>
        <taxon>Hemiptera</taxon>
        <taxon>Sternorrhyncha</taxon>
        <taxon>Psylloidea</taxon>
        <taxon>Psyllidae</taxon>
        <taxon>Psyllinae</taxon>
        <taxon>Cacopsylla</taxon>
    </lineage>
</organism>
<feature type="coiled-coil region" evidence="4">
    <location>
        <begin position="1197"/>
        <end position="1225"/>
    </location>
</feature>
<dbReference type="InterPro" id="IPR050687">
    <property type="entry name" value="Dynein_IC"/>
</dbReference>
<evidence type="ECO:0000256" key="3">
    <source>
        <dbReference type="ARBA" id="ARBA00022737"/>
    </source>
</evidence>
<protein>
    <submittedName>
        <fullName evidence="6">WD repeat-containing protein 63</fullName>
    </submittedName>
</protein>
<dbReference type="EMBL" id="HBUF01681652">
    <property type="protein sequence ID" value="CAG6792444.1"/>
    <property type="molecule type" value="Transcribed_RNA"/>
</dbReference>
<feature type="region of interest" description="Disordered" evidence="5">
    <location>
        <begin position="520"/>
        <end position="541"/>
    </location>
</feature>
<feature type="compositionally biased region" description="Basic and acidic residues" evidence="5">
    <location>
        <begin position="1249"/>
        <end position="1259"/>
    </location>
</feature>
<evidence type="ECO:0000256" key="1">
    <source>
        <dbReference type="ARBA" id="ARBA00022490"/>
    </source>
</evidence>
<evidence type="ECO:0000256" key="2">
    <source>
        <dbReference type="ARBA" id="ARBA00022574"/>
    </source>
</evidence>
<name>A0A8D9BZG8_9HEMI</name>
<feature type="region of interest" description="Disordered" evidence="5">
    <location>
        <begin position="1436"/>
        <end position="1456"/>
    </location>
</feature>
<dbReference type="PANTHER" id="PTHR12442:SF5">
    <property type="entry name" value="DYNEIN AXONEMAL INTERMEDIATE CHAIN 3"/>
    <property type="match status" value="1"/>
</dbReference>
<keyword evidence="1" id="KW-0963">Cytoplasm</keyword>
<dbReference type="GO" id="GO:0036156">
    <property type="term" value="C:inner dynein arm"/>
    <property type="evidence" value="ECO:0007669"/>
    <property type="project" value="TreeGrafter"/>
</dbReference>
<evidence type="ECO:0000256" key="4">
    <source>
        <dbReference type="SAM" id="Coils"/>
    </source>
</evidence>
<evidence type="ECO:0000256" key="5">
    <source>
        <dbReference type="SAM" id="MobiDB-lite"/>
    </source>
</evidence>
<keyword evidence="3" id="KW-0677">Repeat</keyword>
<accession>A0A8D9BZG8</accession>
<dbReference type="GO" id="GO:0036159">
    <property type="term" value="P:inner dynein arm assembly"/>
    <property type="evidence" value="ECO:0007669"/>
    <property type="project" value="TreeGrafter"/>
</dbReference>
<dbReference type="InterPro" id="IPR015943">
    <property type="entry name" value="WD40/YVTN_repeat-like_dom_sf"/>
</dbReference>
<proteinExistence type="predicted"/>
<dbReference type="InterPro" id="IPR036322">
    <property type="entry name" value="WD40_repeat_dom_sf"/>
</dbReference>
<sequence>MYVGYDLFNSMYMYRGHNPLNSMYCGHNPLHNKLYVVLGLQDYTLPDMYVGYDPLRTGDDEFLVCTTHEGFEYLDQKIRDENEKFLNVGRMREPHGWHSMGSEKEVEAARVYSTRLKMSLEIDVASRLAKPRAPLTHVEPDAFELRPMSKEVFDLVERTQFDVSVQAVPRTFTVEAQTDTPYGRNAAVQSDPVDELRTELIQTREEMMKETMEDKPEVVEDMVTKLKAKVDVVLPHLKEELPPHAPPPPTSVGDSDEDTVRQVLPGTKKKEKKIKKPSLRGFEVAEEFVDVVSLSRKKISSVSWHPNYAGIVAVAYSKRVPTDSDPDIDAKTDIDDILGVTETLLSYEDSDTESMILPPIEKPNLTETGAPNISPAVQEKVELAAAIEKVETREQDMKKLRQCAPPARARLNKELLNNIDKSAKPDYKKMLDAGNQEKEATPSMPWRDLVKKRVHYLDTLAVNFQTIQSFGQEHVAGNSVIKMLESVLTEDSEGKQISGEEIEEEDEMILGKLRRAASCKRASSGESNVSDRRRRSFKNKKDQAMKALTKFAWLSRRPCYGTNYWPFGSFLWKEIKQVASKSMNKYDPSKSLLSSPSKKMEKQEMTHVFRPSNLVDLMQKRRETSKSVQLKRLAPSVRAAMNQHKKDTLSSLCDTVLVKKKPAQDNTTGKVIAEDPARDPMAGATHAVFLWSVTDNLMPALVLDSPDVVNVVEFCPHDGNIIAAGLECGMIALWDITGRLETTLAADKGNDVNSVRKSLEGKLSWVKSLCSVRVVKPVVLSKRECSHLHPVIHLQWLHPLLRISASGDVHPVLKKDQNRKDTRSQLSYQLVSCSLYGKFRFWDCKPNDAPTPFRIRHNRPMAEQMFGKHREETAPWSCLSRVWKPFLKINPTSPQSTGLELPSYVISKFCVQQPPIVYKPSAKPVKGTALHRYKIGAGIKWSSWHHDGVVTSLSSCRFYDKLKLTSGGREWCIWHNDYKCGPILWKSYLSKVSSAIWSPFKPGGMFIGLDEGSVEVWDLLRSTIHCVDKILCKEPPTVLSCSPHLSLNGCYLGVGDVKGKFQLWAIPMEHWTFSDDEVKRFRSLCDCQPSRKKNNFEWSQTYRQSHPNIVPVFDTLAKAHKERKAAQKEELKREQEEIQRMWLSRKRVKKSERDDYEEKLNQMTEARQKKHYLREAFEKKNIDKASMELARLPLDKKEQAERQIQDNIERKIKALEEDNSTEKDLHRKLPLLKQMLENMLATPPCLTSESHEMSKPSDETKEEEEDGAAGKEPDNEDLEYLISDKHNEELLAKVKQYERDIRAMPQSWVEILAKYDQLRTWQNPWKPFLDVERWRQLLKQFHLKEKPPSEVEEEKDAEEEVAPSLTSVVSPYGEFENEGDGEEGYGDYISQPSTVFDGETSEVVIGRSTPEALSLLTFKEDPRDYTVPCPPNLLVKAKKDDENAESAAEPDDPFAL</sequence>
<feature type="region of interest" description="Disordered" evidence="5">
    <location>
        <begin position="1346"/>
        <end position="1392"/>
    </location>
</feature>
<feature type="region of interest" description="Disordered" evidence="5">
    <location>
        <begin position="585"/>
        <end position="604"/>
    </location>
</feature>
<feature type="region of interest" description="Disordered" evidence="5">
    <location>
        <begin position="239"/>
        <end position="258"/>
    </location>
</feature>
<dbReference type="GO" id="GO:0060294">
    <property type="term" value="P:cilium movement involved in cell motility"/>
    <property type="evidence" value="ECO:0007669"/>
    <property type="project" value="TreeGrafter"/>
</dbReference>